<evidence type="ECO:0000313" key="1">
    <source>
        <dbReference type="EMBL" id="MDR7270972.1"/>
    </source>
</evidence>
<dbReference type="RefSeq" id="WP_310267379.1">
    <property type="nucleotide sequence ID" value="NZ_JAVDXU010000002.1"/>
</dbReference>
<reference evidence="1 2" key="1">
    <citation type="submission" date="2023-07" db="EMBL/GenBank/DDBJ databases">
        <title>Sorghum-associated microbial communities from plants grown in Nebraska, USA.</title>
        <authorList>
            <person name="Schachtman D."/>
        </authorList>
    </citation>
    <scope>NUCLEOTIDE SEQUENCE [LARGE SCALE GENOMIC DNA]</scope>
    <source>
        <strain evidence="1 2">BE314</strain>
    </source>
</reference>
<dbReference type="EMBL" id="JAVDXU010000002">
    <property type="protein sequence ID" value="MDR7270972.1"/>
    <property type="molecule type" value="Genomic_DNA"/>
</dbReference>
<comment type="caution">
    <text evidence="1">The sequence shown here is derived from an EMBL/GenBank/DDBJ whole genome shotgun (WGS) entry which is preliminary data.</text>
</comment>
<evidence type="ECO:0000313" key="2">
    <source>
        <dbReference type="Proteomes" id="UP001180453"/>
    </source>
</evidence>
<proteinExistence type="predicted"/>
<organism evidence="1 2">
    <name type="scientific">Roseateles saccharophilus</name>
    <name type="common">Pseudomonas saccharophila</name>
    <dbReference type="NCBI Taxonomy" id="304"/>
    <lineage>
        <taxon>Bacteria</taxon>
        <taxon>Pseudomonadati</taxon>
        <taxon>Pseudomonadota</taxon>
        <taxon>Betaproteobacteria</taxon>
        <taxon>Burkholderiales</taxon>
        <taxon>Sphaerotilaceae</taxon>
        <taxon>Roseateles</taxon>
    </lineage>
</organism>
<protein>
    <submittedName>
        <fullName evidence="1">Uncharacterized protein</fullName>
    </submittedName>
</protein>
<gene>
    <name evidence="1" type="ORF">J2X20_003630</name>
</gene>
<dbReference type="Proteomes" id="UP001180453">
    <property type="component" value="Unassembled WGS sequence"/>
</dbReference>
<name>A0ABU1YQ33_ROSSA</name>
<keyword evidence="2" id="KW-1185">Reference proteome</keyword>
<accession>A0ABU1YQ33</accession>
<sequence>MGEALILEANLLASRTCATMPSGARCRDAWEDKMFPWFWLWAPQLRLPFSGDVAQDIEPRLDWFFNAIKPQAGDARIEAQAFDVASYGDQLGVITKLLIEMAERLPADEQARSKPLQELRAIHKRIEAIKNAERVNRIR</sequence>